<dbReference type="HAMAP" id="MF_01361">
    <property type="entry name" value="UPF0391"/>
    <property type="match status" value="1"/>
</dbReference>
<dbReference type="RefSeq" id="WP_263540703.1">
    <property type="nucleotide sequence ID" value="NZ_JAOVZO020000020.1"/>
</dbReference>
<keyword evidence="7" id="KW-1185">Reference proteome</keyword>
<keyword evidence="3 5" id="KW-1133">Transmembrane helix</keyword>
<name>A0A9X3YR25_9GAMM</name>
<comment type="caution">
    <text evidence="6">The sequence shown here is derived from an EMBL/GenBank/DDBJ whole genome shotgun (WGS) entry which is preliminary data.</text>
</comment>
<dbReference type="Proteomes" id="UP001139971">
    <property type="component" value="Unassembled WGS sequence"/>
</dbReference>
<protein>
    <recommendedName>
        <fullName evidence="5">UPF0391 membrane protein OD750_023555</fullName>
    </recommendedName>
</protein>
<keyword evidence="2 5" id="KW-0812">Transmembrane</keyword>
<sequence>MIVRTIDVPRGCYVRQRTEEGPGYVYGAVLHGAFHATAWRDDNVMLHKSLVLLIISLIATILGLSDFGAVVGGAAKALFVVTLVFFFASLSLGRPRVAKPKVPA</sequence>
<evidence type="ECO:0000256" key="3">
    <source>
        <dbReference type="ARBA" id="ARBA00022989"/>
    </source>
</evidence>
<organism evidence="6 7">
    <name type="scientific">Tahibacter soli</name>
    <dbReference type="NCBI Taxonomy" id="2983605"/>
    <lineage>
        <taxon>Bacteria</taxon>
        <taxon>Pseudomonadati</taxon>
        <taxon>Pseudomonadota</taxon>
        <taxon>Gammaproteobacteria</taxon>
        <taxon>Lysobacterales</taxon>
        <taxon>Rhodanobacteraceae</taxon>
        <taxon>Tahibacter</taxon>
    </lineage>
</organism>
<comment type="similarity">
    <text evidence="5">Belongs to the UPF0391 family.</text>
</comment>
<accession>A0A9X3YR25</accession>
<evidence type="ECO:0000256" key="2">
    <source>
        <dbReference type="ARBA" id="ARBA00022692"/>
    </source>
</evidence>
<dbReference type="GO" id="GO:0005886">
    <property type="term" value="C:plasma membrane"/>
    <property type="evidence" value="ECO:0007669"/>
    <property type="project" value="UniProtKB-UniRule"/>
</dbReference>
<feature type="transmembrane region" description="Helical" evidence="5">
    <location>
        <begin position="50"/>
        <end position="71"/>
    </location>
</feature>
<dbReference type="InterPro" id="IPR009760">
    <property type="entry name" value="DUF1328"/>
</dbReference>
<evidence type="ECO:0000313" key="6">
    <source>
        <dbReference type="EMBL" id="MDC8015513.1"/>
    </source>
</evidence>
<gene>
    <name evidence="6" type="ORF">OD750_023555</name>
</gene>
<dbReference type="EMBL" id="JAOVZO020000020">
    <property type="protein sequence ID" value="MDC8015513.1"/>
    <property type="molecule type" value="Genomic_DNA"/>
</dbReference>
<keyword evidence="1 5" id="KW-1003">Cell membrane</keyword>
<evidence type="ECO:0000256" key="4">
    <source>
        <dbReference type="ARBA" id="ARBA00023136"/>
    </source>
</evidence>
<evidence type="ECO:0000256" key="5">
    <source>
        <dbReference type="HAMAP-Rule" id="MF_01361"/>
    </source>
</evidence>
<evidence type="ECO:0000313" key="7">
    <source>
        <dbReference type="Proteomes" id="UP001139971"/>
    </source>
</evidence>
<evidence type="ECO:0000256" key="1">
    <source>
        <dbReference type="ARBA" id="ARBA00022475"/>
    </source>
</evidence>
<feature type="transmembrane region" description="Helical" evidence="5">
    <location>
        <begin position="77"/>
        <end position="93"/>
    </location>
</feature>
<proteinExistence type="inferred from homology"/>
<keyword evidence="4 5" id="KW-0472">Membrane</keyword>
<dbReference type="AlphaFoldDB" id="A0A9X3YR25"/>
<reference evidence="6" key="1">
    <citation type="submission" date="2023-02" db="EMBL/GenBank/DDBJ databases">
        <title>Tahibacter soli sp. nov. isolated from soil.</title>
        <authorList>
            <person name="Baek J.H."/>
            <person name="Lee J.K."/>
            <person name="Choi D.G."/>
            <person name="Jeon C.O."/>
        </authorList>
    </citation>
    <scope>NUCLEOTIDE SEQUENCE</scope>
    <source>
        <strain evidence="6">BL</strain>
    </source>
</reference>
<comment type="caution">
    <text evidence="5">Lacks conserved residue(s) required for the propagation of feature annotation.</text>
</comment>